<reference evidence="3 4" key="1">
    <citation type="submission" date="2014-02" db="EMBL/GenBank/DDBJ databases">
        <title>Transposable element dynamics among asymbiotic and ectomycorrhizal Amanita fungi.</title>
        <authorList>
            <consortium name="DOE Joint Genome Institute"/>
            <person name="Hess J."/>
            <person name="Skrede I."/>
            <person name="Wolfe B."/>
            <person name="LaButti K."/>
            <person name="Ohm R.A."/>
            <person name="Grigoriev I.V."/>
            <person name="Pringle A."/>
        </authorList>
    </citation>
    <scope>NUCLEOTIDE SEQUENCE [LARGE SCALE GENOMIC DNA]</scope>
    <source>
        <strain evidence="3 4">SKay4041</strain>
    </source>
</reference>
<dbReference type="OrthoDB" id="3362246at2759"/>
<feature type="compositionally biased region" description="Low complexity" evidence="1">
    <location>
        <begin position="169"/>
        <end position="194"/>
    </location>
</feature>
<feature type="compositionally biased region" description="Low complexity" evidence="1">
    <location>
        <begin position="125"/>
        <end position="161"/>
    </location>
</feature>
<evidence type="ECO:0000256" key="2">
    <source>
        <dbReference type="SAM" id="SignalP"/>
    </source>
</evidence>
<keyword evidence="2" id="KW-0732">Signal</keyword>
<name>A0A2A9NFE4_9AGAR</name>
<organism evidence="3 4">
    <name type="scientific">Amanita thiersii Skay4041</name>
    <dbReference type="NCBI Taxonomy" id="703135"/>
    <lineage>
        <taxon>Eukaryota</taxon>
        <taxon>Fungi</taxon>
        <taxon>Dikarya</taxon>
        <taxon>Basidiomycota</taxon>
        <taxon>Agaricomycotina</taxon>
        <taxon>Agaricomycetes</taxon>
        <taxon>Agaricomycetidae</taxon>
        <taxon>Agaricales</taxon>
        <taxon>Pluteineae</taxon>
        <taxon>Amanitaceae</taxon>
        <taxon>Amanita</taxon>
    </lineage>
</organism>
<evidence type="ECO:0000256" key="1">
    <source>
        <dbReference type="SAM" id="MobiDB-lite"/>
    </source>
</evidence>
<protein>
    <submittedName>
        <fullName evidence="3">Uncharacterized protein</fullName>
    </submittedName>
</protein>
<keyword evidence="4" id="KW-1185">Reference proteome</keyword>
<feature type="signal peptide" evidence="2">
    <location>
        <begin position="1"/>
        <end position="26"/>
    </location>
</feature>
<evidence type="ECO:0000313" key="3">
    <source>
        <dbReference type="EMBL" id="PFH46363.1"/>
    </source>
</evidence>
<proteinExistence type="predicted"/>
<dbReference type="AlphaFoldDB" id="A0A2A9NFE4"/>
<feature type="chain" id="PRO_5012270358" evidence="2">
    <location>
        <begin position="27"/>
        <end position="223"/>
    </location>
</feature>
<sequence length="223" mass="23498">MLQLFWRSWLLSTILWTTVFIPVAWCIRLKSGPNAPITECQTVTFSWEGGPAPYRPGIFDDNDDDQALFTFGPTNALNMTWKVNITAGTVIFYCDRYLRIEDNAFDKDESDDHGILPGKDRSCINAASNPQSNSSSSASASKSTTNASRSSSTPTQPVPSSGLSNSIQSPMTTLTSPPSSSPSSPAASTASSPSHTGMIVGSGVGVLLFPVPPLSASGSLGSA</sequence>
<feature type="region of interest" description="Disordered" evidence="1">
    <location>
        <begin position="108"/>
        <end position="200"/>
    </location>
</feature>
<feature type="compositionally biased region" description="Basic and acidic residues" evidence="1">
    <location>
        <begin position="108"/>
        <end position="122"/>
    </location>
</feature>
<accession>A0A2A9NFE4</accession>
<evidence type="ECO:0000313" key="4">
    <source>
        <dbReference type="Proteomes" id="UP000242287"/>
    </source>
</evidence>
<dbReference type="EMBL" id="KZ302201">
    <property type="protein sequence ID" value="PFH46363.1"/>
    <property type="molecule type" value="Genomic_DNA"/>
</dbReference>
<dbReference type="Proteomes" id="UP000242287">
    <property type="component" value="Unassembled WGS sequence"/>
</dbReference>
<gene>
    <name evidence="3" type="ORF">AMATHDRAFT_51091</name>
</gene>